<dbReference type="EMBL" id="BT030138">
    <property type="protein sequence ID" value="ABN49277.1"/>
    <property type="molecule type" value="mRNA"/>
</dbReference>
<name>A2VEG9_DROME</name>
<dbReference type="AlphaFoldDB" id="A2VEG9"/>
<sequence>MLVEVPLQAQEGLGHHIRLVAVALEALLQHVVVKLGDLQEIAEYDILVVPHGARHHRLVDALDVLLHHVEQIPGELLLSFHQLPENG</sequence>
<organism evidence="1">
    <name type="scientific">Drosophila melanogaster</name>
    <name type="common">Fruit fly</name>
    <dbReference type="NCBI Taxonomy" id="7227"/>
    <lineage>
        <taxon>Eukaryota</taxon>
        <taxon>Metazoa</taxon>
        <taxon>Ecdysozoa</taxon>
        <taxon>Arthropoda</taxon>
        <taxon>Hexapoda</taxon>
        <taxon>Insecta</taxon>
        <taxon>Pterygota</taxon>
        <taxon>Neoptera</taxon>
        <taxon>Endopterygota</taxon>
        <taxon>Diptera</taxon>
        <taxon>Brachycera</taxon>
        <taxon>Muscomorpha</taxon>
        <taxon>Ephydroidea</taxon>
        <taxon>Drosophilidae</taxon>
        <taxon>Drosophila</taxon>
        <taxon>Sophophora</taxon>
    </lineage>
</organism>
<reference evidence="1" key="1">
    <citation type="submission" date="2007-02" db="EMBL/GenBank/DDBJ databases">
        <authorList>
            <person name="Stapleton M."/>
            <person name="Carlson J."/>
            <person name="Frise E."/>
            <person name="Kapadia B."/>
            <person name="Park S."/>
            <person name="Wan K."/>
            <person name="Yu C."/>
            <person name="Celniker S."/>
        </authorList>
    </citation>
    <scope>NUCLEOTIDE SEQUENCE</scope>
</reference>
<proteinExistence type="evidence at transcript level"/>
<protein>
    <submittedName>
        <fullName evidence="1">IP17058p</fullName>
    </submittedName>
</protein>
<evidence type="ECO:0000313" key="1">
    <source>
        <dbReference type="EMBL" id="ABN49277.1"/>
    </source>
</evidence>
<accession>A2VEG9</accession>